<proteinExistence type="inferred from homology"/>
<feature type="domain" description="Allantoicase" evidence="3">
    <location>
        <begin position="14"/>
        <end position="166"/>
    </location>
</feature>
<dbReference type="Proteomes" id="UP001596207">
    <property type="component" value="Unassembled WGS sequence"/>
</dbReference>
<dbReference type="SUPFAM" id="SSF49785">
    <property type="entry name" value="Galactose-binding domain-like"/>
    <property type="match status" value="2"/>
</dbReference>
<dbReference type="PANTHER" id="PTHR12045:SF3">
    <property type="entry name" value="INACTIVE ALLANTOICASE-RELATED"/>
    <property type="match status" value="1"/>
</dbReference>
<evidence type="ECO:0000256" key="1">
    <source>
        <dbReference type="ARBA" id="ARBA00009242"/>
    </source>
</evidence>
<sequence length="337" mass="36171">MNAHPVDLASRALGGSVPWATDEFFAEKERLVQPGPAAAHPEFGPRGKVYDGWETRRRRPRATADDADRVIVRLGASGVVERLVVDTAHFTGNYPPLVSVDATTVDGHPALADVLAAPWQPLLPPSPAAGDRENSYPLADPRRWTHLRLAIHPDGGVARLRAYGRVLPDPRLLTTTVDLAAVSHGAVVEDCSNRFYSDPTHLLLPGRAGSMGEGWETARRRDDGHDWVLVRLGLPGTCEQVVVDTTHFLGNAPDAVEVTGRVAGTDDWVPVLPPTPVQPDQRHRLPVAAGPELSHVRVAIHPDGGFARLRVLGTVSAARRRAALAEWQTTGGTGGPA</sequence>
<evidence type="ECO:0000259" key="3">
    <source>
        <dbReference type="Pfam" id="PF03561"/>
    </source>
</evidence>
<evidence type="ECO:0000313" key="5">
    <source>
        <dbReference type="Proteomes" id="UP001596207"/>
    </source>
</evidence>
<keyword evidence="2 4" id="KW-0378">Hydrolase</keyword>
<reference evidence="5" key="1">
    <citation type="journal article" date="2019" name="Int. J. Syst. Evol. Microbiol.">
        <title>The Global Catalogue of Microorganisms (GCM) 10K type strain sequencing project: providing services to taxonomists for standard genome sequencing and annotation.</title>
        <authorList>
            <consortium name="The Broad Institute Genomics Platform"/>
            <consortium name="The Broad Institute Genome Sequencing Center for Infectious Disease"/>
            <person name="Wu L."/>
            <person name="Ma J."/>
        </authorList>
    </citation>
    <scope>NUCLEOTIDE SEQUENCE [LARGE SCALE GENOMIC DNA]</scope>
    <source>
        <strain evidence="5">CGMCC 4.7173</strain>
    </source>
</reference>
<dbReference type="EMBL" id="JBHSQQ010000007">
    <property type="protein sequence ID" value="MFC5940446.1"/>
    <property type="molecule type" value="Genomic_DNA"/>
</dbReference>
<dbReference type="NCBIfam" id="TIGR02961">
    <property type="entry name" value="allantoicase"/>
    <property type="match status" value="1"/>
</dbReference>
<name>A0ABW1HG17_9ACTN</name>
<feature type="domain" description="Allantoicase" evidence="3">
    <location>
        <begin position="185"/>
        <end position="315"/>
    </location>
</feature>
<dbReference type="HAMAP" id="MF_00813">
    <property type="entry name" value="Allantoicase"/>
    <property type="match status" value="1"/>
</dbReference>
<gene>
    <name evidence="2 4" type="primary">alc</name>
    <name evidence="4" type="ORF">ACFPZ4_03005</name>
</gene>
<dbReference type="InterPro" id="IPR015908">
    <property type="entry name" value="Allantoicase_dom"/>
</dbReference>
<protein>
    <recommendedName>
        <fullName evidence="2">Probable allantoicase</fullName>
        <ecNumber evidence="2">3.5.3.4</ecNumber>
    </recommendedName>
    <alternativeName>
        <fullName evidence="2">Allantoate amidinohydrolase</fullName>
    </alternativeName>
</protein>
<dbReference type="Pfam" id="PF03561">
    <property type="entry name" value="Allantoicase"/>
    <property type="match status" value="2"/>
</dbReference>
<dbReference type="Gene3D" id="2.60.120.260">
    <property type="entry name" value="Galactose-binding domain-like"/>
    <property type="match status" value="2"/>
</dbReference>
<comment type="pathway">
    <text evidence="2">Nitrogen metabolism; (S)-allantoin degradation; (S)-ureidoglycolate from allantoate (aminidohydrolase route): step 1/1.</text>
</comment>
<dbReference type="GO" id="GO:0004037">
    <property type="term" value="F:allantoicase activity"/>
    <property type="evidence" value="ECO:0007669"/>
    <property type="project" value="UniProtKB-EC"/>
</dbReference>
<dbReference type="InterPro" id="IPR008979">
    <property type="entry name" value="Galactose-bd-like_sf"/>
</dbReference>
<comment type="caution">
    <text evidence="4">The sequence shown here is derived from an EMBL/GenBank/DDBJ whole genome shotgun (WGS) entry which is preliminary data.</text>
</comment>
<dbReference type="PANTHER" id="PTHR12045">
    <property type="entry name" value="ALLANTOICASE"/>
    <property type="match status" value="1"/>
</dbReference>
<accession>A0ABW1HG17</accession>
<keyword evidence="5" id="KW-1185">Reference proteome</keyword>
<dbReference type="InterPro" id="IPR005164">
    <property type="entry name" value="Allantoicase"/>
</dbReference>
<organism evidence="4 5">
    <name type="scientific">Micromonospora harpali</name>
    <dbReference type="NCBI Taxonomy" id="1490225"/>
    <lineage>
        <taxon>Bacteria</taxon>
        <taxon>Bacillati</taxon>
        <taxon>Actinomycetota</taxon>
        <taxon>Actinomycetes</taxon>
        <taxon>Micromonosporales</taxon>
        <taxon>Micromonosporaceae</taxon>
        <taxon>Micromonospora</taxon>
    </lineage>
</organism>
<evidence type="ECO:0000256" key="2">
    <source>
        <dbReference type="HAMAP-Rule" id="MF_00813"/>
    </source>
</evidence>
<dbReference type="RefSeq" id="WP_353900251.1">
    <property type="nucleotide sequence ID" value="NZ_CP158970.1"/>
</dbReference>
<comment type="similarity">
    <text evidence="1 2">Belongs to the allantoicase family.</text>
</comment>
<keyword evidence="2" id="KW-0659">Purine metabolism</keyword>
<dbReference type="EC" id="3.5.3.4" evidence="2"/>
<evidence type="ECO:0000313" key="4">
    <source>
        <dbReference type="EMBL" id="MFC5940446.1"/>
    </source>
</evidence>
<comment type="catalytic activity">
    <reaction evidence="2">
        <text>allantoate + H2O = (S)-ureidoglycolate + urea</text>
        <dbReference type="Rhea" id="RHEA:11016"/>
        <dbReference type="ChEBI" id="CHEBI:15377"/>
        <dbReference type="ChEBI" id="CHEBI:16199"/>
        <dbReference type="ChEBI" id="CHEBI:17536"/>
        <dbReference type="ChEBI" id="CHEBI:57296"/>
        <dbReference type="EC" id="3.5.3.4"/>
    </reaction>
</comment>